<reference evidence="2" key="1">
    <citation type="thesis" date="2020" institute="ProQuest LLC" country="789 East Eisenhower Parkway, Ann Arbor, MI, USA">
        <title>Comparative Genomics and Chromosome Evolution.</title>
        <authorList>
            <person name="Mudd A.B."/>
        </authorList>
    </citation>
    <scope>NUCLEOTIDE SEQUENCE</scope>
    <source>
        <strain evidence="2">237g6f4</strain>
        <tissue evidence="2">Blood</tissue>
    </source>
</reference>
<proteinExistence type="predicted"/>
<dbReference type="AlphaFoldDB" id="A0AAV7BLW0"/>
<name>A0AAV7BLW0_ENGPU</name>
<evidence type="ECO:0000313" key="3">
    <source>
        <dbReference type="Proteomes" id="UP000824782"/>
    </source>
</evidence>
<feature type="transmembrane region" description="Helical" evidence="1">
    <location>
        <begin position="41"/>
        <end position="65"/>
    </location>
</feature>
<evidence type="ECO:0000313" key="2">
    <source>
        <dbReference type="EMBL" id="KAG8573382.1"/>
    </source>
</evidence>
<protein>
    <submittedName>
        <fullName evidence="2">Uncharacterized protein</fullName>
    </submittedName>
</protein>
<keyword evidence="3" id="KW-1185">Reference proteome</keyword>
<gene>
    <name evidence="2" type="ORF">GDO81_012379</name>
</gene>
<accession>A0AAV7BLW0</accession>
<evidence type="ECO:0000256" key="1">
    <source>
        <dbReference type="SAM" id="Phobius"/>
    </source>
</evidence>
<sequence length="84" mass="10070">MAGHICQVVKSHHPLSYILLYRPATRHIGNEKRQLRHWGSFFLSLFVLVCCSFFVVCRFSVWFFVNLSISLFTCVKWDFFQIYF</sequence>
<keyword evidence="1" id="KW-0812">Transmembrane</keyword>
<keyword evidence="1" id="KW-0472">Membrane</keyword>
<dbReference type="EMBL" id="WNYA01000005">
    <property type="protein sequence ID" value="KAG8573382.1"/>
    <property type="molecule type" value="Genomic_DNA"/>
</dbReference>
<organism evidence="2 3">
    <name type="scientific">Engystomops pustulosus</name>
    <name type="common">Tungara frog</name>
    <name type="synonym">Physalaemus pustulosus</name>
    <dbReference type="NCBI Taxonomy" id="76066"/>
    <lineage>
        <taxon>Eukaryota</taxon>
        <taxon>Metazoa</taxon>
        <taxon>Chordata</taxon>
        <taxon>Craniata</taxon>
        <taxon>Vertebrata</taxon>
        <taxon>Euteleostomi</taxon>
        <taxon>Amphibia</taxon>
        <taxon>Batrachia</taxon>
        <taxon>Anura</taxon>
        <taxon>Neobatrachia</taxon>
        <taxon>Hyloidea</taxon>
        <taxon>Leptodactylidae</taxon>
        <taxon>Leiuperinae</taxon>
        <taxon>Engystomops</taxon>
    </lineage>
</organism>
<comment type="caution">
    <text evidence="2">The sequence shown here is derived from an EMBL/GenBank/DDBJ whole genome shotgun (WGS) entry which is preliminary data.</text>
</comment>
<keyword evidence="1" id="KW-1133">Transmembrane helix</keyword>
<dbReference type="Proteomes" id="UP000824782">
    <property type="component" value="Unassembled WGS sequence"/>
</dbReference>